<proteinExistence type="predicted"/>
<name>A0A0A9BK04_ARUDO</name>
<accession>A0A0A9BK04</accession>
<reference evidence="1" key="1">
    <citation type="submission" date="2014-09" db="EMBL/GenBank/DDBJ databases">
        <authorList>
            <person name="Magalhaes I.L.F."/>
            <person name="Oliveira U."/>
            <person name="Santos F.R."/>
            <person name="Vidigal T.H.D.A."/>
            <person name="Brescovit A.D."/>
            <person name="Santos A.J."/>
        </authorList>
    </citation>
    <scope>NUCLEOTIDE SEQUENCE</scope>
    <source>
        <tissue evidence="1">Shoot tissue taken approximately 20 cm above the soil surface</tissue>
    </source>
</reference>
<dbReference type="AlphaFoldDB" id="A0A0A9BK04"/>
<protein>
    <submittedName>
        <fullName evidence="1">Uncharacterized protein</fullName>
    </submittedName>
</protein>
<reference evidence="1" key="2">
    <citation type="journal article" date="2015" name="Data Brief">
        <title>Shoot transcriptome of the giant reed, Arundo donax.</title>
        <authorList>
            <person name="Barrero R.A."/>
            <person name="Guerrero F.D."/>
            <person name="Moolhuijzen P."/>
            <person name="Goolsby J.A."/>
            <person name="Tidwell J."/>
            <person name="Bellgard S.E."/>
            <person name="Bellgard M.I."/>
        </authorList>
    </citation>
    <scope>NUCLEOTIDE SEQUENCE</scope>
    <source>
        <tissue evidence="1">Shoot tissue taken approximately 20 cm above the soil surface</tissue>
    </source>
</reference>
<dbReference type="EMBL" id="GBRH01234204">
    <property type="protein sequence ID" value="JAD63691.1"/>
    <property type="molecule type" value="Transcribed_RNA"/>
</dbReference>
<organism evidence="1">
    <name type="scientific">Arundo donax</name>
    <name type="common">Giant reed</name>
    <name type="synonym">Donax arundinaceus</name>
    <dbReference type="NCBI Taxonomy" id="35708"/>
    <lineage>
        <taxon>Eukaryota</taxon>
        <taxon>Viridiplantae</taxon>
        <taxon>Streptophyta</taxon>
        <taxon>Embryophyta</taxon>
        <taxon>Tracheophyta</taxon>
        <taxon>Spermatophyta</taxon>
        <taxon>Magnoliopsida</taxon>
        <taxon>Liliopsida</taxon>
        <taxon>Poales</taxon>
        <taxon>Poaceae</taxon>
        <taxon>PACMAD clade</taxon>
        <taxon>Arundinoideae</taxon>
        <taxon>Arundineae</taxon>
        <taxon>Arundo</taxon>
    </lineage>
</organism>
<evidence type="ECO:0000313" key="1">
    <source>
        <dbReference type="EMBL" id="JAD63691.1"/>
    </source>
</evidence>
<sequence length="44" mass="4686">MTSNIDSSKRKVGVVINTMSASMTSPQGKITDIIFLAVSCVIQI</sequence>